<dbReference type="Pfam" id="PF03372">
    <property type="entry name" value="Exo_endo_phos"/>
    <property type="match status" value="1"/>
</dbReference>
<evidence type="ECO:0000256" key="5">
    <source>
        <dbReference type="ARBA" id="ARBA00023242"/>
    </source>
</evidence>
<dbReference type="Gene3D" id="3.60.10.10">
    <property type="entry name" value="Endonuclease/exonuclease/phosphatase"/>
    <property type="match status" value="1"/>
</dbReference>
<dbReference type="GO" id="GO:0032040">
    <property type="term" value="C:small-subunit processome"/>
    <property type="evidence" value="ECO:0007669"/>
    <property type="project" value="TreeGrafter"/>
</dbReference>
<proteinExistence type="inferred from homology"/>
<evidence type="ECO:0000259" key="8">
    <source>
        <dbReference type="Pfam" id="PF03372"/>
    </source>
</evidence>
<dbReference type="GO" id="GO:0003824">
    <property type="term" value="F:catalytic activity"/>
    <property type="evidence" value="ECO:0007669"/>
    <property type="project" value="InterPro"/>
</dbReference>
<dbReference type="PANTHER" id="PTHR13457:SF1">
    <property type="entry name" value="HEAT REPEAT-CONTAINING PROTEIN 1"/>
    <property type="match status" value="1"/>
</dbReference>
<evidence type="ECO:0000256" key="1">
    <source>
        <dbReference type="ARBA" id="ARBA00004604"/>
    </source>
</evidence>
<dbReference type="EMBL" id="VIIS01000117">
    <property type="protein sequence ID" value="KAF0313057.1"/>
    <property type="molecule type" value="Genomic_DNA"/>
</dbReference>
<keyword evidence="4 7" id="KW-0698">rRNA processing</keyword>
<protein>
    <recommendedName>
        <fullName evidence="7">HEAT repeat-containing protein 1</fullName>
    </recommendedName>
</protein>
<keyword evidence="11" id="KW-1185">Reference proteome</keyword>
<dbReference type="InterPro" id="IPR040191">
    <property type="entry name" value="UTP10"/>
</dbReference>
<dbReference type="AlphaFoldDB" id="A0A6A4X191"/>
<name>A0A6A4X191_AMPAM</name>
<dbReference type="Pfam" id="PF08146">
    <property type="entry name" value="BP28CT"/>
    <property type="match status" value="1"/>
</dbReference>
<dbReference type="Gene3D" id="1.25.10.10">
    <property type="entry name" value="Leucine-rich Repeat Variant"/>
    <property type="match status" value="1"/>
</dbReference>
<feature type="domain" description="BP28 C-terminal" evidence="9">
    <location>
        <begin position="501"/>
        <end position="572"/>
    </location>
</feature>
<dbReference type="GO" id="GO:0034455">
    <property type="term" value="C:t-UTP complex"/>
    <property type="evidence" value="ECO:0007669"/>
    <property type="project" value="TreeGrafter"/>
</dbReference>
<gene>
    <name evidence="10" type="primary">HEATR1_1</name>
    <name evidence="10" type="ORF">FJT64_016331</name>
</gene>
<dbReference type="PANTHER" id="PTHR13457">
    <property type="entry name" value="BAP28"/>
    <property type="match status" value="1"/>
</dbReference>
<feature type="domain" description="Endonuclease/exonuclease/phosphatase" evidence="8">
    <location>
        <begin position="60"/>
        <end position="255"/>
    </location>
</feature>
<evidence type="ECO:0000313" key="11">
    <source>
        <dbReference type="Proteomes" id="UP000440578"/>
    </source>
</evidence>
<dbReference type="GO" id="GO:0045943">
    <property type="term" value="P:positive regulation of transcription by RNA polymerase I"/>
    <property type="evidence" value="ECO:0007669"/>
    <property type="project" value="TreeGrafter"/>
</dbReference>
<organism evidence="10 11">
    <name type="scientific">Amphibalanus amphitrite</name>
    <name type="common">Striped barnacle</name>
    <name type="synonym">Balanus amphitrite</name>
    <dbReference type="NCBI Taxonomy" id="1232801"/>
    <lineage>
        <taxon>Eukaryota</taxon>
        <taxon>Metazoa</taxon>
        <taxon>Ecdysozoa</taxon>
        <taxon>Arthropoda</taxon>
        <taxon>Crustacea</taxon>
        <taxon>Multicrustacea</taxon>
        <taxon>Cirripedia</taxon>
        <taxon>Thoracica</taxon>
        <taxon>Thoracicalcarea</taxon>
        <taxon>Balanomorpha</taxon>
        <taxon>Balanoidea</taxon>
        <taxon>Balanidae</taxon>
        <taxon>Amphibalaninae</taxon>
        <taxon>Amphibalanus</taxon>
    </lineage>
</organism>
<comment type="subcellular location">
    <subcellularLocation>
        <location evidence="1 7">Nucleus</location>
        <location evidence="1 7">Nucleolus</location>
    </subcellularLocation>
</comment>
<keyword evidence="6 7" id="KW-0687">Ribonucleoprotein</keyword>
<dbReference type="InterPro" id="IPR036691">
    <property type="entry name" value="Endo/exonu/phosph_ase_sf"/>
</dbReference>
<dbReference type="InterPro" id="IPR016024">
    <property type="entry name" value="ARM-type_fold"/>
</dbReference>
<evidence type="ECO:0000256" key="2">
    <source>
        <dbReference type="ARBA" id="ARBA00010559"/>
    </source>
</evidence>
<keyword evidence="3 7" id="KW-0690">Ribosome biogenesis</keyword>
<dbReference type="Proteomes" id="UP000440578">
    <property type="component" value="Unassembled WGS sequence"/>
</dbReference>
<dbReference type="GO" id="GO:0000462">
    <property type="term" value="P:maturation of SSU-rRNA from tricistronic rRNA transcript (SSU-rRNA, 5.8S rRNA, LSU-rRNA)"/>
    <property type="evidence" value="ECO:0007669"/>
    <property type="project" value="TreeGrafter"/>
</dbReference>
<evidence type="ECO:0000256" key="7">
    <source>
        <dbReference type="RuleBase" id="RU367065"/>
    </source>
</evidence>
<reference evidence="10 11" key="1">
    <citation type="submission" date="2019-07" db="EMBL/GenBank/DDBJ databases">
        <title>Draft genome assembly of a fouling barnacle, Amphibalanus amphitrite (Darwin, 1854): The first reference genome for Thecostraca.</title>
        <authorList>
            <person name="Kim W."/>
        </authorList>
    </citation>
    <scope>NUCLEOTIDE SEQUENCE [LARGE SCALE GENOMIC DNA]</scope>
    <source>
        <strain evidence="10">SNU_AA5</strain>
        <tissue evidence="10">Soma without cirri and trophi</tissue>
    </source>
</reference>
<evidence type="ECO:0000256" key="4">
    <source>
        <dbReference type="ARBA" id="ARBA00022552"/>
    </source>
</evidence>
<accession>A0A6A4X191</accession>
<comment type="similarity">
    <text evidence="2 7">Belongs to the HEATR1/UTP10 family.</text>
</comment>
<dbReference type="GO" id="GO:0030515">
    <property type="term" value="F:snoRNA binding"/>
    <property type="evidence" value="ECO:0007669"/>
    <property type="project" value="TreeGrafter"/>
</dbReference>
<dbReference type="InterPro" id="IPR011989">
    <property type="entry name" value="ARM-like"/>
</dbReference>
<dbReference type="InterPro" id="IPR005135">
    <property type="entry name" value="Endo/exonuclease/phosphatase"/>
</dbReference>
<sequence length="706" mass="76451">MVLGAVCSLAAGGQLPAPLLASVLLCLAELVAGLRAHAVGRLPAVAAVLLAALSDSDRLSQNVNSLKGKLGTLRTHAGELAEFDALCFVETKMAPSLPTDSELQLGLEGFTWFRRDRTANGGGVACAVKASLSPVHRPDLETDCESLVVQLGSGRAAYLAICYRPPSQNEATQKIADLLRGLHATGHPFLLTGDLNLPELTWEDGEPTYRSRTARAELFIDALTTCEAEQSVTAPTRGGNFLDLVVTRGGAAHSRVRDKIFDADHEAVETRFTVDLGVPPRVTRTKVYNYKRAEFAALRQSLRLLPWSVLWDFNVNDATMMFYDLTFAAIQDFVPLVELRRKYPPWYDRTVRDLLKRKEMAQKRKKSLGVAGRDLTGCSLASDQLLLLSAVTLTLKLTEALAHFISPYVADLVAHVSRLSAAHGTDGAGVLSHRLSQTRRRLATGVPLRVLLPAVDQCFGRLVADGAADALAALMPVLSDAARSADVAELSAALPSLQALIVRLTDALAGRLQGLFVLFAGHLVRPLAAALSGASSLSERPLLPGDEEGSCELAEYALDTLTKVCQHDTEGFLNSERFHVLLQPLVDQLENEQGAEERRQRRVHGHLVPCLVAFLAAAGDDSLWKPANHQLLLKTRHQSPQVRLDAVASLSAVHARLGDDYLALLPETMPFLAELLEDDEPRVEAATQALIGQMEATLGESLQQYF</sequence>
<evidence type="ECO:0000256" key="6">
    <source>
        <dbReference type="ARBA" id="ARBA00023274"/>
    </source>
</evidence>
<comment type="function">
    <text evidence="7">Involved in nucleolar processing of pre-18S ribosomal RNA.</text>
</comment>
<comment type="caution">
    <text evidence="10">The sequence shown here is derived from an EMBL/GenBank/DDBJ whole genome shotgun (WGS) entry which is preliminary data.</text>
</comment>
<evidence type="ECO:0000259" key="9">
    <source>
        <dbReference type="Pfam" id="PF08146"/>
    </source>
</evidence>
<dbReference type="SUPFAM" id="SSF56219">
    <property type="entry name" value="DNase I-like"/>
    <property type="match status" value="1"/>
</dbReference>
<dbReference type="InterPro" id="IPR012954">
    <property type="entry name" value="BP28_C_dom"/>
</dbReference>
<dbReference type="GO" id="GO:0030686">
    <property type="term" value="C:90S preribosome"/>
    <property type="evidence" value="ECO:0007669"/>
    <property type="project" value="TreeGrafter"/>
</dbReference>
<evidence type="ECO:0000256" key="3">
    <source>
        <dbReference type="ARBA" id="ARBA00022517"/>
    </source>
</evidence>
<keyword evidence="5 7" id="KW-0539">Nucleus</keyword>
<evidence type="ECO:0000313" key="10">
    <source>
        <dbReference type="EMBL" id="KAF0313057.1"/>
    </source>
</evidence>
<dbReference type="SUPFAM" id="SSF48371">
    <property type="entry name" value="ARM repeat"/>
    <property type="match status" value="1"/>
</dbReference>
<dbReference type="OrthoDB" id="6382435at2759"/>